<reference evidence="11" key="1">
    <citation type="submission" date="2025-08" db="UniProtKB">
        <authorList>
            <consortium name="RefSeq"/>
        </authorList>
    </citation>
    <scope>IDENTIFICATION</scope>
</reference>
<dbReference type="GO" id="GO:0016787">
    <property type="term" value="F:hydrolase activity"/>
    <property type="evidence" value="ECO:0007669"/>
    <property type="project" value="UniProtKB-KW"/>
</dbReference>
<feature type="transmembrane region" description="Helical" evidence="8">
    <location>
        <begin position="6"/>
        <end position="25"/>
    </location>
</feature>
<evidence type="ECO:0000313" key="11">
    <source>
        <dbReference type="RefSeq" id="XP_034077401.1"/>
    </source>
</evidence>
<evidence type="ECO:0000256" key="2">
    <source>
        <dbReference type="ARBA" id="ARBA00004123"/>
    </source>
</evidence>
<dbReference type="InParanoid" id="A0A6P8ULZ6"/>
<feature type="domain" description="DDE Tnp4" evidence="9">
    <location>
        <begin position="179"/>
        <end position="265"/>
    </location>
</feature>
<dbReference type="RefSeq" id="XP_034077401.1">
    <property type="nucleotide sequence ID" value="XM_034221510.1"/>
</dbReference>
<keyword evidence="8" id="KW-1133">Transmembrane helix</keyword>
<keyword evidence="4" id="KW-0540">Nuclease</keyword>
<gene>
    <name evidence="11" type="primary">LOC117549519</name>
</gene>
<dbReference type="GeneID" id="117549519"/>
<dbReference type="GO" id="GO:0004518">
    <property type="term" value="F:nuclease activity"/>
    <property type="evidence" value="ECO:0007669"/>
    <property type="project" value="UniProtKB-KW"/>
</dbReference>
<organism evidence="10 11">
    <name type="scientific">Gymnodraco acuticeps</name>
    <name type="common">Antarctic dragonfish</name>
    <dbReference type="NCBI Taxonomy" id="8218"/>
    <lineage>
        <taxon>Eukaryota</taxon>
        <taxon>Metazoa</taxon>
        <taxon>Chordata</taxon>
        <taxon>Craniata</taxon>
        <taxon>Vertebrata</taxon>
        <taxon>Euteleostomi</taxon>
        <taxon>Actinopterygii</taxon>
        <taxon>Neopterygii</taxon>
        <taxon>Teleostei</taxon>
        <taxon>Neoteleostei</taxon>
        <taxon>Acanthomorphata</taxon>
        <taxon>Eupercaria</taxon>
        <taxon>Perciformes</taxon>
        <taxon>Notothenioidei</taxon>
        <taxon>Bathydraconidae</taxon>
        <taxon>Gymnodraco</taxon>
    </lineage>
</organism>
<dbReference type="InterPro" id="IPR027806">
    <property type="entry name" value="HARBI1_dom"/>
</dbReference>
<dbReference type="AlphaFoldDB" id="A0A6P8ULZ6"/>
<keyword evidence="5" id="KW-0479">Metal-binding</keyword>
<dbReference type="GO" id="GO:0005634">
    <property type="term" value="C:nucleus"/>
    <property type="evidence" value="ECO:0007669"/>
    <property type="project" value="UniProtKB-SubCell"/>
</dbReference>
<dbReference type="PANTHER" id="PTHR22930">
    <property type="match status" value="1"/>
</dbReference>
<evidence type="ECO:0000313" key="10">
    <source>
        <dbReference type="Proteomes" id="UP000515161"/>
    </source>
</evidence>
<keyword evidence="7" id="KW-0539">Nucleus</keyword>
<sequence length="321" mass="34808">MVSNPHLSAALTCVAIHHLLAGAMARSNRRRRRLRRILAMCQWQGGKGLYMQLNATAPILAVYANPEACLKKDFRVKRSSVVYLVQMLSSPKDHGWGQDIEVLVLLYSLAHGLSLSVVGSAFGIPKSTVHRIIKHVTGKIKANLKTLISLPTADELPEIADGFGQLAKSPAFHRAAGAIDGCHIRIKPPGNEYHKEYINYKLFPSIQMQAICDSTGRFLDVFIGYPGSVHDARVLRNSPIFCQSLFPPAGWFLLGDGGYPCLEKTSGITHTLQGPSWPGAGQIQQASCQGSVCGGKSIWKDEGSLEGHPFQSAGGQSKLCP</sequence>
<comment type="cofactor">
    <cofactor evidence="1">
        <name>a divalent metal cation</name>
        <dbReference type="ChEBI" id="CHEBI:60240"/>
    </cofactor>
</comment>
<dbReference type="Pfam" id="PF13359">
    <property type="entry name" value="DDE_Tnp_4"/>
    <property type="match status" value="1"/>
</dbReference>
<dbReference type="Proteomes" id="UP000515161">
    <property type="component" value="Unplaced"/>
</dbReference>
<evidence type="ECO:0000259" key="9">
    <source>
        <dbReference type="Pfam" id="PF13359"/>
    </source>
</evidence>
<proteinExistence type="inferred from homology"/>
<evidence type="ECO:0000256" key="8">
    <source>
        <dbReference type="SAM" id="Phobius"/>
    </source>
</evidence>
<evidence type="ECO:0000256" key="1">
    <source>
        <dbReference type="ARBA" id="ARBA00001968"/>
    </source>
</evidence>
<evidence type="ECO:0000256" key="6">
    <source>
        <dbReference type="ARBA" id="ARBA00022801"/>
    </source>
</evidence>
<keyword evidence="8" id="KW-0472">Membrane</keyword>
<dbReference type="PANTHER" id="PTHR22930:SF206">
    <property type="entry name" value="NUCLEASE HARBI1"/>
    <property type="match status" value="1"/>
</dbReference>
<dbReference type="InterPro" id="IPR045249">
    <property type="entry name" value="HARBI1-like"/>
</dbReference>
<evidence type="ECO:0000256" key="7">
    <source>
        <dbReference type="ARBA" id="ARBA00023242"/>
    </source>
</evidence>
<name>A0A6P8ULZ6_GYMAC</name>
<comment type="similarity">
    <text evidence="3">Belongs to the HARBI1 family.</text>
</comment>
<dbReference type="GO" id="GO:0046872">
    <property type="term" value="F:metal ion binding"/>
    <property type="evidence" value="ECO:0007669"/>
    <property type="project" value="UniProtKB-KW"/>
</dbReference>
<evidence type="ECO:0000256" key="4">
    <source>
        <dbReference type="ARBA" id="ARBA00022722"/>
    </source>
</evidence>
<dbReference type="OrthoDB" id="8962680at2759"/>
<comment type="subcellular location">
    <subcellularLocation>
        <location evidence="2">Nucleus</location>
    </subcellularLocation>
</comment>
<feature type="transmembrane region" description="Helical" evidence="8">
    <location>
        <begin position="102"/>
        <end position="124"/>
    </location>
</feature>
<protein>
    <submittedName>
        <fullName evidence="11">Nuclease HARBI1</fullName>
    </submittedName>
</protein>
<evidence type="ECO:0000256" key="3">
    <source>
        <dbReference type="ARBA" id="ARBA00006958"/>
    </source>
</evidence>
<keyword evidence="10" id="KW-1185">Reference proteome</keyword>
<keyword evidence="6" id="KW-0378">Hydrolase</keyword>
<keyword evidence="8" id="KW-0812">Transmembrane</keyword>
<accession>A0A6P8ULZ6</accession>
<dbReference type="KEGG" id="gacu:117549519"/>
<evidence type="ECO:0000256" key="5">
    <source>
        <dbReference type="ARBA" id="ARBA00022723"/>
    </source>
</evidence>